<dbReference type="InterPro" id="IPR032508">
    <property type="entry name" value="FecR_C"/>
</dbReference>
<dbReference type="GO" id="GO:0016989">
    <property type="term" value="F:sigma factor antagonist activity"/>
    <property type="evidence" value="ECO:0007669"/>
    <property type="project" value="TreeGrafter"/>
</dbReference>
<feature type="transmembrane region" description="Helical" evidence="1">
    <location>
        <begin position="25"/>
        <end position="43"/>
    </location>
</feature>
<keyword evidence="1" id="KW-0812">Transmembrane</keyword>
<dbReference type="Gene3D" id="2.60.120.1440">
    <property type="match status" value="1"/>
</dbReference>
<evidence type="ECO:0000259" key="2">
    <source>
        <dbReference type="Pfam" id="PF04773"/>
    </source>
</evidence>
<evidence type="ECO:0000259" key="3">
    <source>
        <dbReference type="Pfam" id="PF16344"/>
    </source>
</evidence>
<dbReference type="Pfam" id="PF16344">
    <property type="entry name" value="FecR_C"/>
    <property type="match status" value="1"/>
</dbReference>
<proteinExistence type="predicted"/>
<accession>A0A412TNF3</accession>
<dbReference type="InterPro" id="IPR012373">
    <property type="entry name" value="Ferrdict_sens_TM"/>
</dbReference>
<sequence length="432" mass="50095">MGSEVHTLYFIACISNGRSKTFRNILIIFSSFVILLLLLPVLIENEEKMTSKKYTPQEIARLILLCWHGEADKQQMTELEEWLEESADNRSFYESLGARSYQGTEWQEYMKYDSRKDWKRVKVAMKRRKRVPFRYLLPYAALVLIAIGLAWMIKYKNTGKSEQPVSMVETIRPGSSKAQLVLPDGRRVDLEVDRGCQQLKGENFVNDGKQLVYHEQENGKRIQWHTLSVPRGGEYKLVLADGTRVWLNAASELMYPDHFSADQRKVVLKGEAYFEVTKDVKRPFSVVLGDMEVKVLGTSFNVSAYPGVKRQTTLIEGQVAVNWHRQQVVIRPGQQAVETDEGLRVASVNVMNYVGWKEHRFVYENKLLGEVLEDLERWYDVEVFVMHDEIRNLHLTANLPKYENMDKVLEIIEYAACVKFEVKGRTVVVRRD</sequence>
<protein>
    <submittedName>
        <fullName evidence="4">FecR family protein</fullName>
    </submittedName>
</protein>
<comment type="caution">
    <text evidence="4">The sequence shown here is derived from an EMBL/GenBank/DDBJ whole genome shotgun (WGS) entry which is preliminary data.</text>
</comment>
<feature type="transmembrane region" description="Helical" evidence="1">
    <location>
        <begin position="135"/>
        <end position="153"/>
    </location>
</feature>
<dbReference type="Gene3D" id="3.55.50.30">
    <property type="match status" value="1"/>
</dbReference>
<evidence type="ECO:0000313" key="5">
    <source>
        <dbReference type="Proteomes" id="UP000284243"/>
    </source>
</evidence>
<dbReference type="AlphaFoldDB" id="A0A412TNF3"/>
<organism evidence="4 5">
    <name type="scientific">Odoribacter splanchnicus</name>
    <dbReference type="NCBI Taxonomy" id="28118"/>
    <lineage>
        <taxon>Bacteria</taxon>
        <taxon>Pseudomonadati</taxon>
        <taxon>Bacteroidota</taxon>
        <taxon>Bacteroidia</taxon>
        <taxon>Bacteroidales</taxon>
        <taxon>Odoribacteraceae</taxon>
        <taxon>Odoribacter</taxon>
    </lineage>
</organism>
<evidence type="ECO:0000256" key="1">
    <source>
        <dbReference type="SAM" id="Phobius"/>
    </source>
</evidence>
<dbReference type="EMBL" id="QRYC01000018">
    <property type="protein sequence ID" value="RGU55354.1"/>
    <property type="molecule type" value="Genomic_DNA"/>
</dbReference>
<evidence type="ECO:0000313" key="4">
    <source>
        <dbReference type="EMBL" id="RGU55354.1"/>
    </source>
</evidence>
<gene>
    <name evidence="4" type="ORF">DWW57_12440</name>
</gene>
<feature type="domain" description="FecR protein" evidence="2">
    <location>
        <begin position="226"/>
        <end position="319"/>
    </location>
</feature>
<dbReference type="Pfam" id="PF04773">
    <property type="entry name" value="FecR"/>
    <property type="match status" value="1"/>
</dbReference>
<dbReference type="Proteomes" id="UP000284243">
    <property type="component" value="Unassembled WGS sequence"/>
</dbReference>
<dbReference type="PANTHER" id="PTHR30273:SF2">
    <property type="entry name" value="PROTEIN FECR"/>
    <property type="match status" value="1"/>
</dbReference>
<reference evidence="4 5" key="1">
    <citation type="submission" date="2018-08" db="EMBL/GenBank/DDBJ databases">
        <title>A genome reference for cultivated species of the human gut microbiota.</title>
        <authorList>
            <person name="Zou Y."/>
            <person name="Xue W."/>
            <person name="Luo G."/>
        </authorList>
    </citation>
    <scope>NUCLEOTIDE SEQUENCE [LARGE SCALE GENOMIC DNA]</scope>
    <source>
        <strain evidence="4 5">AF16-14</strain>
    </source>
</reference>
<dbReference type="InterPro" id="IPR006860">
    <property type="entry name" value="FecR"/>
</dbReference>
<keyword evidence="1" id="KW-1133">Transmembrane helix</keyword>
<feature type="domain" description="Protein FecR C-terminal" evidence="3">
    <location>
        <begin position="360"/>
        <end position="429"/>
    </location>
</feature>
<name>A0A412TNF3_9BACT</name>
<dbReference type="PANTHER" id="PTHR30273">
    <property type="entry name" value="PERIPLASMIC SIGNAL SENSOR AND SIGMA FACTOR ACTIVATOR FECR-RELATED"/>
    <property type="match status" value="1"/>
</dbReference>
<keyword evidence="1" id="KW-0472">Membrane</keyword>